<gene>
    <name evidence="1" type="ORF">DEH80_13275</name>
</gene>
<sequence>MEPLTEHPTHCPYCGEPITLLIDHSGGSQSYVEDCFVCCQPIVVQVVEGDDGFQVDVSPEND</sequence>
<dbReference type="Pfam" id="PF14255">
    <property type="entry name" value="Zn_ribbon_21"/>
    <property type="match status" value="1"/>
</dbReference>
<dbReference type="Proteomes" id="UP000251800">
    <property type="component" value="Unassembled WGS sequence"/>
</dbReference>
<evidence type="ECO:0000313" key="1">
    <source>
        <dbReference type="EMBL" id="PWN55192.1"/>
    </source>
</evidence>
<dbReference type="PIRSF" id="PIRSF037225">
    <property type="entry name" value="UCP037225"/>
    <property type="match status" value="1"/>
</dbReference>
<protein>
    <submittedName>
        <fullName evidence="1">CPXCG motif-containing cysteine-rich protein</fullName>
    </submittedName>
</protein>
<dbReference type="InterPro" id="IPR017143">
    <property type="entry name" value="UCP037225"/>
</dbReference>
<accession>A0A383XRD8</accession>
<dbReference type="AlphaFoldDB" id="A0A383XRD8"/>
<dbReference type="RefSeq" id="WP_109720994.1">
    <property type="nucleotide sequence ID" value="NZ_QEQK01000012.1"/>
</dbReference>
<organism evidence="1 2">
    <name type="scientific">Abyssibacter profundi</name>
    <dbReference type="NCBI Taxonomy" id="2182787"/>
    <lineage>
        <taxon>Bacteria</taxon>
        <taxon>Pseudomonadati</taxon>
        <taxon>Pseudomonadota</taxon>
        <taxon>Gammaproteobacteria</taxon>
        <taxon>Chromatiales</taxon>
        <taxon>Oceanococcaceae</taxon>
        <taxon>Abyssibacter</taxon>
    </lineage>
</organism>
<reference evidence="1 2" key="1">
    <citation type="submission" date="2018-05" db="EMBL/GenBank/DDBJ databases">
        <title>Abyssibacter profundi OUC007T gen. nov., sp. nov, a marine bacterium isolated from seawater of the Mariana Trench.</title>
        <authorList>
            <person name="Zhou S."/>
        </authorList>
    </citation>
    <scope>NUCLEOTIDE SEQUENCE [LARGE SCALE GENOMIC DNA]</scope>
    <source>
        <strain evidence="1 2">OUC007</strain>
    </source>
</reference>
<proteinExistence type="predicted"/>
<dbReference type="OrthoDB" id="9814566at2"/>
<name>A0A383XRD8_9GAMM</name>
<dbReference type="InterPro" id="IPR025990">
    <property type="entry name" value="zinc_ribbon_bacterial"/>
</dbReference>
<dbReference type="EMBL" id="QEQK01000012">
    <property type="protein sequence ID" value="PWN55192.1"/>
    <property type="molecule type" value="Genomic_DNA"/>
</dbReference>
<evidence type="ECO:0000313" key="2">
    <source>
        <dbReference type="Proteomes" id="UP000251800"/>
    </source>
</evidence>
<keyword evidence="2" id="KW-1185">Reference proteome</keyword>
<comment type="caution">
    <text evidence="1">The sequence shown here is derived from an EMBL/GenBank/DDBJ whole genome shotgun (WGS) entry which is preliminary data.</text>
</comment>